<dbReference type="RefSeq" id="XP_042915560.1">
    <property type="nucleotide sequence ID" value="XM_043070918.1"/>
</dbReference>
<evidence type="ECO:0000256" key="1">
    <source>
        <dbReference type="SAM" id="MobiDB-lite"/>
    </source>
</evidence>
<dbReference type="InterPro" id="IPR018253">
    <property type="entry name" value="DnaJ_domain_CS"/>
</dbReference>
<feature type="domain" description="J" evidence="3">
    <location>
        <begin position="3"/>
        <end position="73"/>
    </location>
</feature>
<organism evidence="4 5">
    <name type="scientific">Chlamydomonas reinhardtii</name>
    <name type="common">Chlamydomonas smithii</name>
    <dbReference type="NCBI Taxonomy" id="3055"/>
    <lineage>
        <taxon>Eukaryota</taxon>
        <taxon>Viridiplantae</taxon>
        <taxon>Chlorophyta</taxon>
        <taxon>core chlorophytes</taxon>
        <taxon>Chlorophyceae</taxon>
        <taxon>CS clade</taxon>
        <taxon>Chlamydomonadales</taxon>
        <taxon>Chlamydomonadaceae</taxon>
        <taxon>Chlamydomonas</taxon>
    </lineage>
</organism>
<dbReference type="PROSITE" id="PS50076">
    <property type="entry name" value="DNAJ_2"/>
    <property type="match status" value="1"/>
</dbReference>
<accession>A0A2K3CTA3</accession>
<evidence type="ECO:0000313" key="5">
    <source>
        <dbReference type="Proteomes" id="UP000006906"/>
    </source>
</evidence>
<feature type="transmembrane region" description="Helical" evidence="2">
    <location>
        <begin position="144"/>
        <end position="165"/>
    </location>
</feature>
<reference evidence="4 5" key="1">
    <citation type="journal article" date="2007" name="Science">
        <title>The Chlamydomonas genome reveals the evolution of key animal and plant functions.</title>
        <authorList>
            <person name="Merchant S.S."/>
            <person name="Prochnik S.E."/>
            <person name="Vallon O."/>
            <person name="Harris E.H."/>
            <person name="Karpowicz S.J."/>
            <person name="Witman G.B."/>
            <person name="Terry A."/>
            <person name="Salamov A."/>
            <person name="Fritz-Laylin L.K."/>
            <person name="Marechal-Drouard L."/>
            <person name="Marshall W.F."/>
            <person name="Qu L.H."/>
            <person name="Nelson D.R."/>
            <person name="Sanderfoot A.A."/>
            <person name="Spalding M.H."/>
            <person name="Kapitonov V.V."/>
            <person name="Ren Q."/>
            <person name="Ferris P."/>
            <person name="Lindquist E."/>
            <person name="Shapiro H."/>
            <person name="Lucas S.M."/>
            <person name="Grimwood J."/>
            <person name="Schmutz J."/>
            <person name="Cardol P."/>
            <person name="Cerutti H."/>
            <person name="Chanfreau G."/>
            <person name="Chen C.L."/>
            <person name="Cognat V."/>
            <person name="Croft M.T."/>
            <person name="Dent R."/>
            <person name="Dutcher S."/>
            <person name="Fernandez E."/>
            <person name="Fukuzawa H."/>
            <person name="Gonzalez-Ballester D."/>
            <person name="Gonzalez-Halphen D."/>
            <person name="Hallmann A."/>
            <person name="Hanikenne M."/>
            <person name="Hippler M."/>
            <person name="Inwood W."/>
            <person name="Jabbari K."/>
            <person name="Kalanon M."/>
            <person name="Kuras R."/>
            <person name="Lefebvre P.A."/>
            <person name="Lemaire S.D."/>
            <person name="Lobanov A.V."/>
            <person name="Lohr M."/>
            <person name="Manuell A."/>
            <person name="Meier I."/>
            <person name="Mets L."/>
            <person name="Mittag M."/>
            <person name="Mittelmeier T."/>
            <person name="Moroney J.V."/>
            <person name="Moseley J."/>
            <person name="Napoli C."/>
            <person name="Nedelcu A.M."/>
            <person name="Niyogi K."/>
            <person name="Novoselov S.V."/>
            <person name="Paulsen I.T."/>
            <person name="Pazour G."/>
            <person name="Purton S."/>
            <person name="Ral J.P."/>
            <person name="Riano-Pachon D.M."/>
            <person name="Riekhof W."/>
            <person name="Rymarquis L."/>
            <person name="Schroda M."/>
            <person name="Stern D."/>
            <person name="Umen J."/>
            <person name="Willows R."/>
            <person name="Wilson N."/>
            <person name="Zimmer S.L."/>
            <person name="Allmer J."/>
            <person name="Balk J."/>
            <person name="Bisova K."/>
            <person name="Chen C.J."/>
            <person name="Elias M."/>
            <person name="Gendler K."/>
            <person name="Hauser C."/>
            <person name="Lamb M.R."/>
            <person name="Ledford H."/>
            <person name="Long J.C."/>
            <person name="Minagawa J."/>
            <person name="Page M.D."/>
            <person name="Pan J."/>
            <person name="Pootakham W."/>
            <person name="Roje S."/>
            <person name="Rose A."/>
            <person name="Stahlberg E."/>
            <person name="Terauchi A.M."/>
            <person name="Yang P."/>
            <person name="Ball S."/>
            <person name="Bowler C."/>
            <person name="Dieckmann C.L."/>
            <person name="Gladyshev V.N."/>
            <person name="Green P."/>
            <person name="Jorgensen R."/>
            <person name="Mayfield S."/>
            <person name="Mueller-Roeber B."/>
            <person name="Rajamani S."/>
            <person name="Sayre R.T."/>
            <person name="Brokstein P."/>
            <person name="Dubchak I."/>
            <person name="Goodstein D."/>
            <person name="Hornick L."/>
            <person name="Huang Y.W."/>
            <person name="Jhaveri J."/>
            <person name="Luo Y."/>
            <person name="Martinez D."/>
            <person name="Ngau W.C."/>
            <person name="Otillar B."/>
            <person name="Poliakov A."/>
            <person name="Porter A."/>
            <person name="Szajkowski L."/>
            <person name="Werner G."/>
            <person name="Zhou K."/>
            <person name="Grigoriev I.V."/>
            <person name="Rokhsar D.S."/>
            <person name="Grossman A.R."/>
        </authorList>
    </citation>
    <scope>NUCLEOTIDE SEQUENCE [LARGE SCALE GENOMIC DNA]</scope>
    <source>
        <strain evidence="5">CC-503</strain>
    </source>
</reference>
<feature type="region of interest" description="Disordered" evidence="1">
    <location>
        <begin position="176"/>
        <end position="239"/>
    </location>
</feature>
<dbReference type="GO" id="GO:0051082">
    <property type="term" value="F:unfolded protein binding"/>
    <property type="evidence" value="ECO:0000318"/>
    <property type="project" value="GO_Central"/>
</dbReference>
<feature type="region of interest" description="Disordered" evidence="1">
    <location>
        <begin position="262"/>
        <end position="336"/>
    </location>
</feature>
<proteinExistence type="predicted"/>
<dbReference type="Gramene" id="PNW71512">
    <property type="protein sequence ID" value="PNW71512"/>
    <property type="gene ID" value="CHLRE_16g657400v5"/>
</dbReference>
<dbReference type="PANTHER" id="PTHR24074">
    <property type="entry name" value="CO-CHAPERONE PROTEIN DJLA"/>
    <property type="match status" value="1"/>
</dbReference>
<dbReference type="KEGG" id="cre:CHLRE_16g657400v5"/>
<protein>
    <recommendedName>
        <fullName evidence="3">J domain-containing protein</fullName>
    </recommendedName>
</protein>
<dbReference type="GO" id="GO:0044183">
    <property type="term" value="F:protein folding chaperone"/>
    <property type="evidence" value="ECO:0000318"/>
    <property type="project" value="GO_Central"/>
</dbReference>
<dbReference type="InterPro" id="IPR001623">
    <property type="entry name" value="DnaJ_domain"/>
</dbReference>
<evidence type="ECO:0000259" key="3">
    <source>
        <dbReference type="PROSITE" id="PS50076"/>
    </source>
</evidence>
<dbReference type="GO" id="GO:0051087">
    <property type="term" value="F:protein-folding chaperone binding"/>
    <property type="evidence" value="ECO:0000318"/>
    <property type="project" value="GO_Central"/>
</dbReference>
<dbReference type="STRING" id="3055.A0A2K3CTA3"/>
<evidence type="ECO:0000313" key="4">
    <source>
        <dbReference type="EMBL" id="PNW71512.1"/>
    </source>
</evidence>
<keyword evidence="2" id="KW-0472">Membrane</keyword>
<sequence>MSDHWRTLGVAPGATQDEIKGAFRKLALQHHPDRHAGATQAQQDQAASRFKAITEAYDVLTDDRKRSQYEASRSGGYGRGGGGGSSSSSGYGRGGGYGQTYGSSAGVNTDWAKSRYTHGGDYGRVRITWFQELQRAVGSRKLEAGFGLAAVGLLLFGGAAVDAVWSARNKGKSFSDFQSMRSGSTAAAGGQGGGEAAAATAGAEPLGRPKPYTPAVGCTSRHSRSMAQQRGAGGGSSLFPTAQERHLAELPLAELIAAEEEACAAEQEERDREEREREEPRRGRRGGDAGGGVGAAGGAGARTQGVYVDRAVIIPPPSPPGQMAGHRPAPAAATGA</sequence>
<dbReference type="ExpressionAtlas" id="A0A2K3CTA3">
    <property type="expression patterns" value="baseline"/>
</dbReference>
<dbReference type="SMART" id="SM00271">
    <property type="entry name" value="DnaJ"/>
    <property type="match status" value="1"/>
</dbReference>
<name>A0A2K3CTA3_CHLRE</name>
<dbReference type="EMBL" id="CM008977">
    <property type="protein sequence ID" value="PNW71512.1"/>
    <property type="molecule type" value="Genomic_DNA"/>
</dbReference>
<dbReference type="PROSITE" id="PS00636">
    <property type="entry name" value="DNAJ_1"/>
    <property type="match status" value="1"/>
</dbReference>
<dbReference type="SUPFAM" id="SSF46565">
    <property type="entry name" value="Chaperone J-domain"/>
    <property type="match status" value="1"/>
</dbReference>
<dbReference type="OrthoDB" id="442087at2759"/>
<evidence type="ECO:0000256" key="2">
    <source>
        <dbReference type="SAM" id="Phobius"/>
    </source>
</evidence>
<dbReference type="GO" id="GO:0005634">
    <property type="term" value="C:nucleus"/>
    <property type="evidence" value="ECO:0000318"/>
    <property type="project" value="GO_Central"/>
</dbReference>
<feature type="compositionally biased region" description="Gly residues" evidence="1">
    <location>
        <begin position="75"/>
        <end position="91"/>
    </location>
</feature>
<dbReference type="InterPro" id="IPR050817">
    <property type="entry name" value="DjlA_DnaK_co-chaperone"/>
</dbReference>
<dbReference type="FunCoup" id="A0A2K3CTA3">
    <property type="interactions" value="10"/>
</dbReference>
<dbReference type="GeneID" id="66056546"/>
<keyword evidence="5" id="KW-1185">Reference proteome</keyword>
<dbReference type="InterPro" id="IPR036869">
    <property type="entry name" value="J_dom_sf"/>
</dbReference>
<dbReference type="GO" id="GO:0005737">
    <property type="term" value="C:cytoplasm"/>
    <property type="evidence" value="ECO:0000318"/>
    <property type="project" value="GO_Central"/>
</dbReference>
<keyword evidence="2" id="KW-0812">Transmembrane</keyword>
<gene>
    <name evidence="4" type="ORF">CHLRE_16g657400v5</name>
</gene>
<dbReference type="AlphaFoldDB" id="A0A2K3CTA3"/>
<dbReference type="InParanoid" id="A0A2K3CTA3"/>
<dbReference type="CDD" id="cd06257">
    <property type="entry name" value="DnaJ"/>
    <property type="match status" value="1"/>
</dbReference>
<feature type="compositionally biased region" description="Gly residues" evidence="1">
    <location>
        <begin position="288"/>
        <end position="300"/>
    </location>
</feature>
<dbReference type="Gene3D" id="1.10.287.110">
    <property type="entry name" value="DnaJ domain"/>
    <property type="match status" value="1"/>
</dbReference>
<feature type="compositionally biased region" description="Basic and acidic residues" evidence="1">
    <location>
        <begin position="267"/>
        <end position="287"/>
    </location>
</feature>
<dbReference type="Proteomes" id="UP000006906">
    <property type="component" value="Chromosome 16"/>
</dbReference>
<feature type="region of interest" description="Disordered" evidence="1">
    <location>
        <begin position="64"/>
        <end position="91"/>
    </location>
</feature>
<dbReference type="PRINTS" id="PR00625">
    <property type="entry name" value="JDOMAIN"/>
</dbReference>
<dbReference type="Pfam" id="PF00226">
    <property type="entry name" value="DnaJ"/>
    <property type="match status" value="1"/>
</dbReference>
<keyword evidence="2" id="KW-1133">Transmembrane helix</keyword>